<name>A0A413JTS8_BACFG</name>
<evidence type="ECO:0000313" key="1">
    <source>
        <dbReference type="EMBL" id="RGY65193.1"/>
    </source>
</evidence>
<dbReference type="AlphaFoldDB" id="A0A413JTS8"/>
<proteinExistence type="predicted"/>
<evidence type="ECO:0000313" key="2">
    <source>
        <dbReference type="Proteomes" id="UP000284614"/>
    </source>
</evidence>
<protein>
    <submittedName>
        <fullName evidence="1">DUF3876 domain-containing protein</fullName>
    </submittedName>
</protein>
<dbReference type="RefSeq" id="WP_005819949.1">
    <property type="nucleotide sequence ID" value="NZ_CAXSXC010000032.1"/>
</dbReference>
<reference evidence="1 2" key="1">
    <citation type="submission" date="2018-08" db="EMBL/GenBank/DDBJ databases">
        <title>A genome reference for cultivated species of the human gut microbiota.</title>
        <authorList>
            <person name="Zou Y."/>
            <person name="Xue W."/>
            <person name="Luo G."/>
        </authorList>
    </citation>
    <scope>NUCLEOTIDE SEQUENCE [LARGE SCALE GENOMIC DNA]</scope>
    <source>
        <strain evidence="1 2">OF01-1</strain>
    </source>
</reference>
<dbReference type="Proteomes" id="UP000284614">
    <property type="component" value="Unassembled WGS sequence"/>
</dbReference>
<accession>A0A413JTS8</accession>
<dbReference type="InterPro" id="IPR024452">
    <property type="entry name" value="DUF3876"/>
</dbReference>
<dbReference type="EMBL" id="QSDG01000025">
    <property type="protein sequence ID" value="RGY65193.1"/>
    <property type="molecule type" value="Genomic_DNA"/>
</dbReference>
<sequence>MKTSRKYPVRNICGSWKSNLHSPPVEIYHDSKHYCLALIYHPDMVVTNRIRQTDKGLFVDLFGEIQIGYDEERDILYLSTEGEYIRTEEW</sequence>
<organism evidence="1 2">
    <name type="scientific">Bacteroides fragilis</name>
    <dbReference type="NCBI Taxonomy" id="817"/>
    <lineage>
        <taxon>Bacteria</taxon>
        <taxon>Pseudomonadati</taxon>
        <taxon>Bacteroidota</taxon>
        <taxon>Bacteroidia</taxon>
        <taxon>Bacteroidales</taxon>
        <taxon>Bacteroidaceae</taxon>
        <taxon>Bacteroides</taxon>
    </lineage>
</organism>
<gene>
    <name evidence="1" type="ORF">DXA27_20340</name>
</gene>
<dbReference type="Pfam" id="PF12992">
    <property type="entry name" value="DUF3876"/>
    <property type="match status" value="1"/>
</dbReference>
<comment type="caution">
    <text evidence="1">The sequence shown here is derived from an EMBL/GenBank/DDBJ whole genome shotgun (WGS) entry which is preliminary data.</text>
</comment>